<accession>A0A0A9F3V8</accession>
<organism evidence="2">
    <name type="scientific">Arundo donax</name>
    <name type="common">Giant reed</name>
    <name type="synonym">Donax arundinaceus</name>
    <dbReference type="NCBI Taxonomy" id="35708"/>
    <lineage>
        <taxon>Eukaryota</taxon>
        <taxon>Viridiplantae</taxon>
        <taxon>Streptophyta</taxon>
        <taxon>Embryophyta</taxon>
        <taxon>Tracheophyta</taxon>
        <taxon>Spermatophyta</taxon>
        <taxon>Magnoliopsida</taxon>
        <taxon>Liliopsida</taxon>
        <taxon>Poales</taxon>
        <taxon>Poaceae</taxon>
        <taxon>PACMAD clade</taxon>
        <taxon>Arundinoideae</taxon>
        <taxon>Arundineae</taxon>
        <taxon>Arundo</taxon>
    </lineage>
</organism>
<evidence type="ECO:0000313" key="2">
    <source>
        <dbReference type="EMBL" id="JAE04831.1"/>
    </source>
</evidence>
<feature type="compositionally biased region" description="Polar residues" evidence="1">
    <location>
        <begin position="1"/>
        <end position="11"/>
    </location>
</feature>
<feature type="region of interest" description="Disordered" evidence="1">
    <location>
        <begin position="1"/>
        <end position="36"/>
    </location>
</feature>
<dbReference type="AlphaFoldDB" id="A0A0A9F3V8"/>
<reference evidence="2" key="2">
    <citation type="journal article" date="2015" name="Data Brief">
        <title>Shoot transcriptome of the giant reed, Arundo donax.</title>
        <authorList>
            <person name="Barrero R.A."/>
            <person name="Guerrero F.D."/>
            <person name="Moolhuijzen P."/>
            <person name="Goolsby J.A."/>
            <person name="Tidwell J."/>
            <person name="Bellgard S.E."/>
            <person name="Bellgard M.I."/>
        </authorList>
    </citation>
    <scope>NUCLEOTIDE SEQUENCE</scope>
    <source>
        <tissue evidence="2">Shoot tissue taken approximately 20 cm above the soil surface</tissue>
    </source>
</reference>
<protein>
    <submittedName>
        <fullName evidence="2">Irl1</fullName>
    </submittedName>
</protein>
<evidence type="ECO:0000256" key="1">
    <source>
        <dbReference type="SAM" id="MobiDB-lite"/>
    </source>
</evidence>
<dbReference type="EMBL" id="GBRH01193065">
    <property type="protein sequence ID" value="JAE04831.1"/>
    <property type="molecule type" value="Transcribed_RNA"/>
</dbReference>
<reference evidence="2" key="1">
    <citation type="submission" date="2014-09" db="EMBL/GenBank/DDBJ databases">
        <authorList>
            <person name="Magalhaes I.L.F."/>
            <person name="Oliveira U."/>
            <person name="Santos F.R."/>
            <person name="Vidigal T.H.D.A."/>
            <person name="Brescovit A.D."/>
            <person name="Santos A.J."/>
        </authorList>
    </citation>
    <scope>NUCLEOTIDE SEQUENCE</scope>
    <source>
        <tissue evidence="2">Shoot tissue taken approximately 20 cm above the soil surface</tissue>
    </source>
</reference>
<proteinExistence type="predicted"/>
<sequence length="36" mass="3577">MSPSSTNTTLVLPSPRMSALSVGGAGERTCPMVGSP</sequence>
<name>A0A0A9F3V8_ARUDO</name>